<accession>A0ABV1YI43</accession>
<dbReference type="PANTHER" id="PTHR46401">
    <property type="entry name" value="GLYCOSYLTRANSFERASE WBBK-RELATED"/>
    <property type="match status" value="1"/>
</dbReference>
<keyword evidence="1 3" id="KW-0808">Transferase</keyword>
<comment type="caution">
    <text evidence="3">The sequence shown here is derived from an EMBL/GenBank/DDBJ whole genome shotgun (WGS) entry which is preliminary data.</text>
</comment>
<protein>
    <submittedName>
        <fullName evidence="3">Glycosyltransferase</fullName>
        <ecNumber evidence="3">2.4.-.-</ecNumber>
    </submittedName>
</protein>
<dbReference type="GO" id="GO:0016757">
    <property type="term" value="F:glycosyltransferase activity"/>
    <property type="evidence" value="ECO:0007669"/>
    <property type="project" value="UniProtKB-KW"/>
</dbReference>
<dbReference type="Proteomes" id="UP001464387">
    <property type="component" value="Unassembled WGS sequence"/>
</dbReference>
<dbReference type="EC" id="2.4.-.-" evidence="3"/>
<dbReference type="Gene3D" id="3.40.50.2000">
    <property type="entry name" value="Glycogen Phosphorylase B"/>
    <property type="match status" value="1"/>
</dbReference>
<dbReference type="EMBL" id="JAMYPJ010000025">
    <property type="protein sequence ID" value="MER8934846.1"/>
    <property type="molecule type" value="Genomic_DNA"/>
</dbReference>
<dbReference type="PANTHER" id="PTHR46401:SF2">
    <property type="entry name" value="GLYCOSYLTRANSFERASE WBBK-RELATED"/>
    <property type="match status" value="1"/>
</dbReference>
<evidence type="ECO:0000256" key="1">
    <source>
        <dbReference type="ARBA" id="ARBA00022679"/>
    </source>
</evidence>
<reference evidence="3 4" key="1">
    <citation type="journal article" date="2024" name="Proc. Natl. Acad. Sci. U.S.A.">
        <title>The evolutionary genomics of adaptation to stress in wild rhizobium bacteria.</title>
        <authorList>
            <person name="Kehlet-Delgado H."/>
            <person name="Montoya A.P."/>
            <person name="Jensen K.T."/>
            <person name="Wendlandt C.E."/>
            <person name="Dexheimer C."/>
            <person name="Roberts M."/>
            <person name="Torres Martinez L."/>
            <person name="Friesen M.L."/>
            <person name="Griffitts J.S."/>
            <person name="Porter S.S."/>
        </authorList>
    </citation>
    <scope>NUCLEOTIDE SEQUENCE [LARGE SCALE GENOMIC DNA]</scope>
    <source>
        <strain evidence="3 4">M0729</strain>
    </source>
</reference>
<organism evidence="3 4">
    <name type="scientific">Mesorhizobium opportunistum</name>
    <dbReference type="NCBI Taxonomy" id="593909"/>
    <lineage>
        <taxon>Bacteria</taxon>
        <taxon>Pseudomonadati</taxon>
        <taxon>Pseudomonadota</taxon>
        <taxon>Alphaproteobacteria</taxon>
        <taxon>Hyphomicrobiales</taxon>
        <taxon>Phyllobacteriaceae</taxon>
        <taxon>Mesorhizobium</taxon>
    </lineage>
</organism>
<dbReference type="SUPFAM" id="SSF53756">
    <property type="entry name" value="UDP-Glycosyltransferase/glycogen phosphorylase"/>
    <property type="match status" value="1"/>
</dbReference>
<proteinExistence type="predicted"/>
<dbReference type="Pfam" id="PF13692">
    <property type="entry name" value="Glyco_trans_1_4"/>
    <property type="match status" value="1"/>
</dbReference>
<name>A0ABV1YI43_9HYPH</name>
<evidence type="ECO:0000313" key="3">
    <source>
        <dbReference type="EMBL" id="MER8934846.1"/>
    </source>
</evidence>
<keyword evidence="3" id="KW-0328">Glycosyltransferase</keyword>
<evidence type="ECO:0000256" key="2">
    <source>
        <dbReference type="SAM" id="MobiDB-lite"/>
    </source>
</evidence>
<dbReference type="RefSeq" id="WP_287271957.1">
    <property type="nucleotide sequence ID" value="NZ_JAMYMY010000076.1"/>
</dbReference>
<sequence>MTAECPDASVATQAGEAERPAPSVLAIDATGLMLWPPGKGLAGIPRVESFLVNAALADPDPCVEVVAFRSGDGRFGPLAPYEQDHVAAGEISPHHVTRWPGRRAALSQAFEAVRQYPSGRRETDRHLAKAVTNGRKGIVYQATRLLIRAYRLYRRTRVRLSQLTPPLPVEVERGLVLISHHILTQEDRSAVSGDAGKLAFLCHDIIPALRPDLLGAGTGERRFGSNIEHLVRLGAPAFCASNEVGVTLTDHMRKAGMAAPVVYRFPMPSILHETASRMGATSRIAAAEPFVIYCSTIEVRKNHILLARIWQQALEEGVKLPRLVCAGRWGWMIEPLRAFLKAHPELLQSITFTGLVSDEQLIQYYRSATFGVFPSHIEGWGYGASECLDFGVPVIVSTAPSLIEATGGLMPAIDSNDQAGWYAAIRRMTEDHAWRSSLAERIAKQHRPTPASASWAAIKAGLHASVSRASNA</sequence>
<feature type="region of interest" description="Disordered" evidence="2">
    <location>
        <begin position="1"/>
        <end position="20"/>
    </location>
</feature>
<evidence type="ECO:0000313" key="4">
    <source>
        <dbReference type="Proteomes" id="UP001464387"/>
    </source>
</evidence>
<gene>
    <name evidence="3" type="ORF">NKI33_17920</name>
</gene>
<keyword evidence="4" id="KW-1185">Reference proteome</keyword>